<dbReference type="EC" id="1.3.98.5" evidence="10"/>
<dbReference type="GO" id="GO:0016491">
    <property type="term" value="F:oxidoreductase activity"/>
    <property type="evidence" value="ECO:0007669"/>
    <property type="project" value="InterPro"/>
</dbReference>
<comment type="cofactor">
    <cofactor evidence="9">
        <name>Fe-coproporphyrin III</name>
        <dbReference type="ChEBI" id="CHEBI:68438"/>
    </cofactor>
</comment>
<evidence type="ECO:0000256" key="9">
    <source>
        <dbReference type="ARBA" id="ARBA00049935"/>
    </source>
</evidence>
<dbReference type="PANTHER" id="PTHR36843:SF1">
    <property type="entry name" value="COPROHEME DECARBOXYLASE"/>
    <property type="match status" value="1"/>
</dbReference>
<dbReference type="SUPFAM" id="SSF54909">
    <property type="entry name" value="Dimeric alpha+beta barrel"/>
    <property type="match status" value="1"/>
</dbReference>
<dbReference type="EMBL" id="VBAP01000044">
    <property type="protein sequence ID" value="TMI75324.1"/>
    <property type="molecule type" value="Genomic_DNA"/>
</dbReference>
<evidence type="ECO:0000256" key="10">
    <source>
        <dbReference type="ARBA" id="ARBA00050019"/>
    </source>
</evidence>
<evidence type="ECO:0000256" key="2">
    <source>
        <dbReference type="ARBA" id="ARBA00022617"/>
    </source>
</evidence>
<evidence type="ECO:0000313" key="11">
    <source>
        <dbReference type="EMBL" id="TMI75324.1"/>
    </source>
</evidence>
<sequence>MNAPEVVQVLALQVDLAWRRLPEAQREEDLDAFRQLVNKAAGDVQTLAYATAGLRADADLVLIRFAGSLAALQESNSALLRTGVGRAMRVAHSFVGLLRSSRYVKRAGSQEQGLLAGERAAYLIVYPFTKTHDWYRLSGDARQGMMNEHIRIGHDFPQVRQLLAYSTGLDDQEFIVAYETDDVAAFQDLVTALRETEARRYTLRDQPILTAIYRPLDEALQMLG</sequence>
<evidence type="ECO:0000256" key="3">
    <source>
        <dbReference type="ARBA" id="ARBA00022723"/>
    </source>
</evidence>
<dbReference type="GO" id="GO:0046872">
    <property type="term" value="F:metal ion binding"/>
    <property type="evidence" value="ECO:0007669"/>
    <property type="project" value="UniProtKB-KW"/>
</dbReference>
<evidence type="ECO:0000256" key="8">
    <source>
        <dbReference type="ARBA" id="ARBA00049896"/>
    </source>
</evidence>
<keyword evidence="3" id="KW-0479">Metal-binding</keyword>
<evidence type="ECO:0000256" key="1">
    <source>
        <dbReference type="ARBA" id="ARBA00014413"/>
    </source>
</evidence>
<dbReference type="GO" id="GO:0020037">
    <property type="term" value="F:heme binding"/>
    <property type="evidence" value="ECO:0007669"/>
    <property type="project" value="InterPro"/>
</dbReference>
<dbReference type="InterPro" id="IPR011008">
    <property type="entry name" value="Dimeric_a/b-barrel"/>
</dbReference>
<dbReference type="AlphaFoldDB" id="A0A537IVH4"/>
<evidence type="ECO:0000256" key="5">
    <source>
        <dbReference type="ARBA" id="ARBA00023444"/>
    </source>
</evidence>
<reference evidence="11 12" key="1">
    <citation type="journal article" date="2019" name="Nat. Microbiol.">
        <title>Mediterranean grassland soil C-N compound turnover is dependent on rainfall and depth, and is mediated by genomically divergent microorganisms.</title>
        <authorList>
            <person name="Diamond S."/>
            <person name="Andeer P.F."/>
            <person name="Li Z."/>
            <person name="Crits-Christoph A."/>
            <person name="Burstein D."/>
            <person name="Anantharaman K."/>
            <person name="Lane K.R."/>
            <person name="Thomas B.C."/>
            <person name="Pan C."/>
            <person name="Northen T.R."/>
            <person name="Banfield J.F."/>
        </authorList>
    </citation>
    <scope>NUCLEOTIDE SEQUENCE [LARGE SCALE GENOMIC DNA]</scope>
    <source>
        <strain evidence="11">NP_8</strain>
    </source>
</reference>
<protein>
    <recommendedName>
        <fullName evidence="1">Coproheme decarboxylase</fullName>
        <ecNumber evidence="10">1.3.98.5</ecNumber>
    </recommendedName>
    <alternativeName>
        <fullName evidence="6">Coproheme III oxidative decarboxylase</fullName>
    </alternativeName>
    <alternativeName>
        <fullName evidence="7">Hydrogen peroxide-dependent heme synthase</fullName>
    </alternativeName>
</protein>
<evidence type="ECO:0000256" key="6">
    <source>
        <dbReference type="ARBA" id="ARBA00029882"/>
    </source>
</evidence>
<keyword evidence="2" id="KW-0349">Heme</keyword>
<name>A0A537IVH4_9BACT</name>
<organism evidence="11 12">
    <name type="scientific">Candidatus Segetimicrobium genomatis</name>
    <dbReference type="NCBI Taxonomy" id="2569760"/>
    <lineage>
        <taxon>Bacteria</taxon>
        <taxon>Bacillati</taxon>
        <taxon>Candidatus Sysuimicrobiota</taxon>
        <taxon>Candidatus Sysuimicrobiia</taxon>
        <taxon>Candidatus Sysuimicrobiales</taxon>
        <taxon>Candidatus Segetimicrobiaceae</taxon>
        <taxon>Candidatus Segetimicrobium</taxon>
    </lineage>
</organism>
<dbReference type="Pfam" id="PF06778">
    <property type="entry name" value="Chlor_dismutase"/>
    <property type="match status" value="1"/>
</dbReference>
<evidence type="ECO:0000313" key="12">
    <source>
        <dbReference type="Proteomes" id="UP000318834"/>
    </source>
</evidence>
<proteinExistence type="predicted"/>
<dbReference type="Gene3D" id="3.30.70.1030">
    <property type="entry name" value="Apc35880, domain 1"/>
    <property type="match status" value="2"/>
</dbReference>
<comment type="caution">
    <text evidence="11">The sequence shown here is derived from an EMBL/GenBank/DDBJ whole genome shotgun (WGS) entry which is preliminary data.</text>
</comment>
<evidence type="ECO:0000256" key="4">
    <source>
        <dbReference type="ARBA" id="ARBA00023004"/>
    </source>
</evidence>
<comment type="pathway">
    <text evidence="5">Porphyrin-containing compound metabolism.</text>
</comment>
<evidence type="ECO:0000256" key="7">
    <source>
        <dbReference type="ARBA" id="ARBA00030236"/>
    </source>
</evidence>
<dbReference type="PANTHER" id="PTHR36843">
    <property type="entry name" value="HEME-DEPENDENT PEROXIDASE YWFI-RELATED"/>
    <property type="match status" value="1"/>
</dbReference>
<dbReference type="InterPro" id="IPR010644">
    <property type="entry name" value="ChdC/CLD"/>
</dbReference>
<dbReference type="Proteomes" id="UP000318834">
    <property type="component" value="Unassembled WGS sequence"/>
</dbReference>
<gene>
    <name evidence="11" type="ORF">E6H05_06580</name>
</gene>
<comment type="catalytic activity">
    <reaction evidence="8">
        <text>Fe-coproporphyrin III + 2 H2O2 + 2 H(+) = heme b + 2 CO2 + 4 H2O</text>
        <dbReference type="Rhea" id="RHEA:56516"/>
        <dbReference type="ChEBI" id="CHEBI:15377"/>
        <dbReference type="ChEBI" id="CHEBI:15378"/>
        <dbReference type="ChEBI" id="CHEBI:16240"/>
        <dbReference type="ChEBI" id="CHEBI:16526"/>
        <dbReference type="ChEBI" id="CHEBI:60344"/>
        <dbReference type="ChEBI" id="CHEBI:68438"/>
        <dbReference type="EC" id="1.3.98.5"/>
    </reaction>
    <physiologicalReaction direction="left-to-right" evidence="8">
        <dbReference type="Rhea" id="RHEA:56517"/>
    </physiologicalReaction>
</comment>
<accession>A0A537IVH4</accession>
<keyword evidence="4" id="KW-0408">Iron</keyword>